<protein>
    <submittedName>
        <fullName evidence="2">Peptidase_M14 domain-containing protein</fullName>
    </submittedName>
</protein>
<accession>A0AC35TP56</accession>
<reference evidence="2" key="1">
    <citation type="submission" date="2016-11" db="UniProtKB">
        <authorList>
            <consortium name="WormBaseParasite"/>
        </authorList>
    </citation>
    <scope>IDENTIFICATION</scope>
    <source>
        <strain evidence="2">KR3021</strain>
    </source>
</reference>
<evidence type="ECO:0000313" key="2">
    <source>
        <dbReference type="WBParaSite" id="RSKR_0000257600.1"/>
    </source>
</evidence>
<organism evidence="1 2">
    <name type="scientific">Rhabditophanes sp. KR3021</name>
    <dbReference type="NCBI Taxonomy" id="114890"/>
    <lineage>
        <taxon>Eukaryota</taxon>
        <taxon>Metazoa</taxon>
        <taxon>Ecdysozoa</taxon>
        <taxon>Nematoda</taxon>
        <taxon>Chromadorea</taxon>
        <taxon>Rhabditida</taxon>
        <taxon>Tylenchina</taxon>
        <taxon>Panagrolaimomorpha</taxon>
        <taxon>Strongyloidoidea</taxon>
        <taxon>Alloionematidae</taxon>
        <taxon>Rhabditophanes</taxon>
    </lineage>
</organism>
<evidence type="ECO:0000313" key="1">
    <source>
        <dbReference type="Proteomes" id="UP000095286"/>
    </source>
</evidence>
<proteinExistence type="predicted"/>
<name>A0AC35TP56_9BILA</name>
<dbReference type="WBParaSite" id="RSKR_0000257600.1">
    <property type="protein sequence ID" value="RSKR_0000257600.1"/>
    <property type="gene ID" value="RSKR_0000257600"/>
</dbReference>
<dbReference type="Proteomes" id="UP000095286">
    <property type="component" value="Unplaced"/>
</dbReference>
<sequence length="425" mass="47350">MRVVSLLCLLVASASAASVAKERFEGHAVHKVQFKSEAEVTAFKAFTKEMRPDFWRENKATGSYDIMVKPEHQEQMLSYLAEKKIESTVKIADLSVQIRSEEEELRQRTVFNAGDHPSRMTTNQFHDLDEINAYIDSLVAAYPTSVTKKNIGQTFEKRNIYGVVISNAINTGLPKVMVDGAIHAREWLGGATMVYIMNELTANAQNYQKLLSGAEVWIIPVLNPDGYKYTWEKNRMWRKTRSTRTGNCVGVDPNRNWDYYWNTAGASADPCDETYDGPSPFSESEPKAMGDLLLNAYKAGAPFVTYFDIHTYSELYMYSFGIADVTLKNVGEVKALAAKAVKQIDSTNGERFQFGSIVDIIYPASGSSIDYAAGVAGVRYPYAMELRPNENADDGFIIPASQILPGVKEAWAGIYTVFKTVTNTA</sequence>